<evidence type="ECO:0000313" key="6">
    <source>
        <dbReference type="EMBL" id="CAD2214654.1"/>
    </source>
</evidence>
<evidence type="ECO:0000256" key="4">
    <source>
        <dbReference type="ARBA" id="ARBA00023136"/>
    </source>
</evidence>
<dbReference type="PANTHER" id="PTHR28128:SF1">
    <property type="entry name" value="GOLGI APPARATUS MEMBRANE PROTEIN TVP15"/>
    <property type="match status" value="1"/>
</dbReference>
<keyword evidence="2 5" id="KW-0812">Transmembrane</keyword>
<dbReference type="Proteomes" id="UP000515908">
    <property type="component" value="Chromosome 03"/>
</dbReference>
<accession>A0A7G2C6B4</accession>
<protein>
    <submittedName>
        <fullName evidence="6">COPI associated protein, putative</fullName>
    </submittedName>
</protein>
<evidence type="ECO:0000256" key="5">
    <source>
        <dbReference type="SAM" id="Phobius"/>
    </source>
</evidence>
<feature type="transmembrane region" description="Helical" evidence="5">
    <location>
        <begin position="50"/>
        <end position="72"/>
    </location>
</feature>
<keyword evidence="3 5" id="KW-1133">Transmembrane helix</keyword>
<dbReference type="InterPro" id="IPR013714">
    <property type="entry name" value="Golgi_TVP15"/>
</dbReference>
<organism evidence="6 7">
    <name type="scientific">Angomonas deanei</name>
    <dbReference type="NCBI Taxonomy" id="59799"/>
    <lineage>
        <taxon>Eukaryota</taxon>
        <taxon>Discoba</taxon>
        <taxon>Euglenozoa</taxon>
        <taxon>Kinetoplastea</taxon>
        <taxon>Metakinetoplastina</taxon>
        <taxon>Trypanosomatida</taxon>
        <taxon>Trypanosomatidae</taxon>
        <taxon>Strigomonadinae</taxon>
        <taxon>Angomonas</taxon>
    </lineage>
</organism>
<reference evidence="6 7" key="1">
    <citation type="submission" date="2020-08" db="EMBL/GenBank/DDBJ databases">
        <authorList>
            <person name="Newling K."/>
            <person name="Davey J."/>
            <person name="Forrester S."/>
        </authorList>
    </citation>
    <scope>NUCLEOTIDE SEQUENCE [LARGE SCALE GENOMIC DNA]</scope>
    <source>
        <strain evidence="7">Crithidia deanei Carvalho (ATCC PRA-265)</strain>
    </source>
</reference>
<dbReference type="VEuPathDB" id="TriTrypDB:ADEAN_000210500"/>
<evidence type="ECO:0000256" key="3">
    <source>
        <dbReference type="ARBA" id="ARBA00022989"/>
    </source>
</evidence>
<feature type="transmembrane region" description="Helical" evidence="5">
    <location>
        <begin position="84"/>
        <end position="103"/>
    </location>
</feature>
<dbReference type="AlphaFoldDB" id="A0A7G2C6B4"/>
<evidence type="ECO:0000256" key="1">
    <source>
        <dbReference type="ARBA" id="ARBA00004141"/>
    </source>
</evidence>
<dbReference type="GO" id="GO:0016020">
    <property type="term" value="C:membrane"/>
    <property type="evidence" value="ECO:0007669"/>
    <property type="project" value="UniProtKB-SubCell"/>
</dbReference>
<dbReference type="PANTHER" id="PTHR28128">
    <property type="entry name" value="GOLGI APPARATUS MEMBRANE PROTEIN TVP15"/>
    <property type="match status" value="1"/>
</dbReference>
<comment type="subcellular location">
    <subcellularLocation>
        <location evidence="1">Membrane</location>
        <topology evidence="1">Multi-pass membrane protein</topology>
    </subcellularLocation>
</comment>
<dbReference type="EMBL" id="LR877147">
    <property type="protein sequence ID" value="CAD2214654.1"/>
    <property type="molecule type" value="Genomic_DNA"/>
</dbReference>
<feature type="transmembrane region" description="Helical" evidence="5">
    <location>
        <begin position="17"/>
        <end position="38"/>
    </location>
</feature>
<name>A0A7G2C6B4_9TRYP</name>
<evidence type="ECO:0000313" key="7">
    <source>
        <dbReference type="Proteomes" id="UP000515908"/>
    </source>
</evidence>
<feature type="transmembrane region" description="Helical" evidence="5">
    <location>
        <begin position="109"/>
        <end position="131"/>
    </location>
</feature>
<evidence type="ECO:0000256" key="2">
    <source>
        <dbReference type="ARBA" id="ARBA00022692"/>
    </source>
</evidence>
<keyword evidence="7" id="KW-1185">Reference proteome</keyword>
<sequence length="144" mass="15800">MTEREVSKVPHSKWVRALIWFNSASLIVCGVASFILQFFREKSKWAPTQFFIAIYWVFFGIISITVELELTIAKRFFGFAYTKFGQGLFFIFAGTLGMSFGVATSPAVLIPFIAGIVSILIGVACITDVALKKGGSRATVDGVV</sequence>
<gene>
    <name evidence="6" type="ORF">ADEAN_000210500</name>
</gene>
<proteinExistence type="predicted"/>
<keyword evidence="4 5" id="KW-0472">Membrane</keyword>
<dbReference type="Pfam" id="PF08507">
    <property type="entry name" value="COPI_assoc"/>
    <property type="match status" value="1"/>
</dbReference>